<dbReference type="InterPro" id="IPR005829">
    <property type="entry name" value="Sugar_transporter_CS"/>
</dbReference>
<feature type="domain" description="Major facilitator superfamily (MFS) profile" evidence="6">
    <location>
        <begin position="68"/>
        <end position="501"/>
    </location>
</feature>
<evidence type="ECO:0000256" key="5">
    <source>
        <dbReference type="SAM" id="Phobius"/>
    </source>
</evidence>
<dbReference type="InterPro" id="IPR036259">
    <property type="entry name" value="MFS_trans_sf"/>
</dbReference>
<dbReference type="AlphaFoldDB" id="A0A6J5F304"/>
<evidence type="ECO:0000259" key="6">
    <source>
        <dbReference type="PROSITE" id="PS50850"/>
    </source>
</evidence>
<dbReference type="PROSITE" id="PS00217">
    <property type="entry name" value="SUGAR_TRANSPORT_2"/>
    <property type="match status" value="1"/>
</dbReference>
<comment type="subcellular location">
    <subcellularLocation>
        <location evidence="1">Membrane</location>
        <topology evidence="1">Multi-pass membrane protein</topology>
    </subcellularLocation>
</comment>
<accession>A0A6J5F304</accession>
<gene>
    <name evidence="7" type="primary">iolT</name>
    <name evidence="7" type="ORF">LMG29739_06074</name>
</gene>
<evidence type="ECO:0000313" key="7">
    <source>
        <dbReference type="EMBL" id="CAB3771626.1"/>
    </source>
</evidence>
<dbReference type="Gene3D" id="1.20.1250.20">
    <property type="entry name" value="MFS general substrate transporter like domains"/>
    <property type="match status" value="1"/>
</dbReference>
<feature type="transmembrane region" description="Helical" evidence="5">
    <location>
        <begin position="202"/>
        <end position="221"/>
    </location>
</feature>
<feature type="transmembrane region" description="Helical" evidence="5">
    <location>
        <begin position="67"/>
        <end position="90"/>
    </location>
</feature>
<feature type="transmembrane region" description="Helical" evidence="5">
    <location>
        <begin position="408"/>
        <end position="427"/>
    </location>
</feature>
<dbReference type="PROSITE" id="PS50850">
    <property type="entry name" value="MFS"/>
    <property type="match status" value="1"/>
</dbReference>
<dbReference type="InterPro" id="IPR020846">
    <property type="entry name" value="MFS_dom"/>
</dbReference>
<keyword evidence="3 5" id="KW-1133">Transmembrane helix</keyword>
<name>A0A6J5F304_9BURK</name>
<dbReference type="Pfam" id="PF00083">
    <property type="entry name" value="Sugar_tr"/>
    <property type="match status" value="1"/>
</dbReference>
<dbReference type="EMBL" id="CADIKF010000082">
    <property type="protein sequence ID" value="CAB3771626.1"/>
    <property type="molecule type" value="Genomic_DNA"/>
</dbReference>
<feature type="transmembrane region" description="Helical" evidence="5">
    <location>
        <begin position="163"/>
        <end position="181"/>
    </location>
</feature>
<keyword evidence="4 5" id="KW-0472">Membrane</keyword>
<dbReference type="Proteomes" id="UP000494329">
    <property type="component" value="Unassembled WGS sequence"/>
</dbReference>
<evidence type="ECO:0000313" key="8">
    <source>
        <dbReference type="Proteomes" id="UP000494329"/>
    </source>
</evidence>
<feature type="transmembrane region" description="Helical" evidence="5">
    <location>
        <begin position="137"/>
        <end position="157"/>
    </location>
</feature>
<dbReference type="SUPFAM" id="SSF103473">
    <property type="entry name" value="MFS general substrate transporter"/>
    <property type="match status" value="1"/>
</dbReference>
<evidence type="ECO:0000256" key="3">
    <source>
        <dbReference type="ARBA" id="ARBA00022989"/>
    </source>
</evidence>
<keyword evidence="8" id="KW-1185">Reference proteome</keyword>
<evidence type="ECO:0000256" key="2">
    <source>
        <dbReference type="ARBA" id="ARBA00022692"/>
    </source>
</evidence>
<keyword evidence="2 5" id="KW-0812">Transmembrane</keyword>
<proteinExistence type="predicted"/>
<feature type="transmembrane region" description="Helical" evidence="5">
    <location>
        <begin position="317"/>
        <end position="341"/>
    </location>
</feature>
<feature type="transmembrane region" description="Helical" evidence="5">
    <location>
        <begin position="102"/>
        <end position="125"/>
    </location>
</feature>
<dbReference type="CDD" id="cd17316">
    <property type="entry name" value="MFS_SV2_like"/>
    <property type="match status" value="1"/>
</dbReference>
<feature type="transmembrane region" description="Helical" evidence="5">
    <location>
        <begin position="227"/>
        <end position="247"/>
    </location>
</feature>
<dbReference type="GO" id="GO:0046943">
    <property type="term" value="F:carboxylic acid transmembrane transporter activity"/>
    <property type="evidence" value="ECO:0007669"/>
    <property type="project" value="TreeGrafter"/>
</dbReference>
<sequence>MKSAGTITPFHAFARFLRARRMSTSTAPELDAAPAQSVTPARALIRSAADVSRLVNEGAAAGSDARIVVAIALGGVFLDAYDLGALAFGLKDVAREFSLTPAGTGFVASAITFGAIVGACLGGFLTDRIGRYRVFMADMFFFVVAALACAFAPNAWVLGGARFVMGLGVGIDLPVAMAFLAEFSRLRGRGNKAARVAMWCPVWYAAISVSYLLVLAFYATLPASHAALLWRLILGFGAVPALIIIAIRSRYISESPVWAANQGDLAGAARILSRSYGVDASVAPDAPHAAAAQRAPRRAAWSNYGALLRGVYLKRTVLATVIAIASSFAYNAVAFGLPVIISSFLAQSMLTTILASLALNLAFAFVGGVIAVRTVPKTGAWKPTVLGYAFQLAALIGLAMVGKPAGGTQVVIAVALLGAFLLGQGFGPGSHSMTFASLSYPTSLRGVGVGFNQTLMRASSTVSLFLFPVLAAALGTRVFWIIAAAPLCGLIALLAIRWEPSGYDVDAEDFAAAAANTTTAPLTHH</sequence>
<dbReference type="PANTHER" id="PTHR23508:SF10">
    <property type="entry name" value="CARBOXYLIC ACID TRANSPORTER PROTEIN HOMOLOG"/>
    <property type="match status" value="1"/>
</dbReference>
<protein>
    <submittedName>
        <fullName evidence="7">Major myo-inositol transporter IolT</fullName>
    </submittedName>
</protein>
<dbReference type="PANTHER" id="PTHR23508">
    <property type="entry name" value="CARBOXYLIC ACID TRANSPORTER PROTEIN HOMOLOG"/>
    <property type="match status" value="1"/>
</dbReference>
<organism evidence="7 8">
    <name type="scientific">Paraburkholderia solisilvae</name>
    <dbReference type="NCBI Taxonomy" id="624376"/>
    <lineage>
        <taxon>Bacteria</taxon>
        <taxon>Pseudomonadati</taxon>
        <taxon>Pseudomonadota</taxon>
        <taxon>Betaproteobacteria</taxon>
        <taxon>Burkholderiales</taxon>
        <taxon>Burkholderiaceae</taxon>
        <taxon>Paraburkholderia</taxon>
    </lineage>
</organism>
<feature type="transmembrane region" description="Helical" evidence="5">
    <location>
        <begin position="353"/>
        <end position="372"/>
    </location>
</feature>
<dbReference type="InterPro" id="IPR005828">
    <property type="entry name" value="MFS_sugar_transport-like"/>
</dbReference>
<dbReference type="GO" id="GO:0005886">
    <property type="term" value="C:plasma membrane"/>
    <property type="evidence" value="ECO:0007669"/>
    <property type="project" value="TreeGrafter"/>
</dbReference>
<feature type="transmembrane region" description="Helical" evidence="5">
    <location>
        <begin position="384"/>
        <end position="402"/>
    </location>
</feature>
<reference evidence="7 8" key="1">
    <citation type="submission" date="2020-04" db="EMBL/GenBank/DDBJ databases">
        <authorList>
            <person name="De Canck E."/>
        </authorList>
    </citation>
    <scope>NUCLEOTIDE SEQUENCE [LARGE SCALE GENOMIC DNA]</scope>
    <source>
        <strain evidence="7 8">LMG 29739</strain>
    </source>
</reference>
<evidence type="ECO:0000256" key="4">
    <source>
        <dbReference type="ARBA" id="ARBA00023136"/>
    </source>
</evidence>
<evidence type="ECO:0000256" key="1">
    <source>
        <dbReference type="ARBA" id="ARBA00004141"/>
    </source>
</evidence>